<evidence type="ECO:0000313" key="1">
    <source>
        <dbReference type="EMBL" id="USC50166.1"/>
    </source>
</evidence>
<protein>
    <submittedName>
        <fullName evidence="1">Uncharacterized protein</fullName>
    </submittedName>
</protein>
<dbReference type="Proteomes" id="UP001056079">
    <property type="component" value="Chromosome"/>
</dbReference>
<name>A0ABY4V7E2_STRFL</name>
<dbReference type="EMBL" id="CP098609">
    <property type="protein sequence ID" value="USC50166.1"/>
    <property type="molecule type" value="Genomic_DNA"/>
</dbReference>
<gene>
    <name evidence="1" type="ORF">K7395_27330</name>
</gene>
<evidence type="ECO:0000313" key="2">
    <source>
        <dbReference type="Proteomes" id="UP001056079"/>
    </source>
</evidence>
<keyword evidence="2" id="KW-1185">Reference proteome</keyword>
<proteinExistence type="predicted"/>
<accession>A0ABY4V7E2</accession>
<reference evidence="1" key="1">
    <citation type="submission" date="2021-08" db="EMBL/GenBank/DDBJ databases">
        <title>DNA methylation of m4C regulates biosynthesis of daptomycin in Streptomyces roseosporus L30.</title>
        <authorList>
            <person name="Fang J.-L."/>
        </authorList>
    </citation>
    <scope>NUCLEOTIDE SEQUENCE</scope>
    <source>
        <strain evidence="1">L30</strain>
    </source>
</reference>
<organism evidence="1 2">
    <name type="scientific">Streptomyces filamentosus</name>
    <name type="common">Streptomyces roseosporus</name>
    <dbReference type="NCBI Taxonomy" id="67294"/>
    <lineage>
        <taxon>Bacteria</taxon>
        <taxon>Bacillati</taxon>
        <taxon>Actinomycetota</taxon>
        <taxon>Actinomycetes</taxon>
        <taxon>Kitasatosporales</taxon>
        <taxon>Streptomycetaceae</taxon>
        <taxon>Streptomyces</taxon>
    </lineage>
</organism>
<sequence length="125" mass="13355">MRSAQARVAALTGMLGAATGTEPRVAADLHVFRVETDLPAELSATAHAAVLAALATADRYGHTRTRAAEHVWAEISREANVTTTESPDTAYRALLGHTTTCTACRTGAICPDAAKLVRVWRETRR</sequence>